<evidence type="ECO:0000313" key="4">
    <source>
        <dbReference type="Proteomes" id="UP000190797"/>
    </source>
</evidence>
<reference evidence="4" key="1">
    <citation type="journal article" date="2017" name="Med. Chem. Commun.">
        <title>Nonomuraea sp. ATCC 55076 harbours the largest actinomycete chromosome to date and the kistamicin biosynthetic gene cluster.</title>
        <authorList>
            <person name="Nazari B."/>
            <person name="Forneris C.C."/>
            <person name="Gibson M.I."/>
            <person name="Moon K."/>
            <person name="Schramma K.R."/>
            <person name="Seyedsayamdost M.R."/>
        </authorList>
    </citation>
    <scope>NUCLEOTIDE SEQUENCE [LARGE SCALE GENOMIC DNA]</scope>
    <source>
        <strain evidence="4">ATCC 55076</strain>
    </source>
</reference>
<dbReference type="InterPro" id="IPR001322">
    <property type="entry name" value="Lamin_tail_dom"/>
</dbReference>
<accession>A0A1U9ZQN0</accession>
<dbReference type="Gene3D" id="2.60.40.1260">
    <property type="entry name" value="Lamin Tail domain"/>
    <property type="match status" value="1"/>
</dbReference>
<dbReference type="SUPFAM" id="SSF74853">
    <property type="entry name" value="Lamin A/C globular tail domain"/>
    <property type="match status" value="1"/>
</dbReference>
<dbReference type="InterPro" id="IPR036415">
    <property type="entry name" value="Lamin_tail_dom_sf"/>
</dbReference>
<evidence type="ECO:0000256" key="1">
    <source>
        <dbReference type="SAM" id="SignalP"/>
    </source>
</evidence>
<name>A0A1U9ZQN0_9ACTN</name>
<feature type="signal peptide" evidence="1">
    <location>
        <begin position="1"/>
        <end position="25"/>
    </location>
</feature>
<evidence type="ECO:0000259" key="2">
    <source>
        <dbReference type="PROSITE" id="PS51841"/>
    </source>
</evidence>
<feature type="chain" id="PRO_5012730720" description="LTD domain-containing protein" evidence="1">
    <location>
        <begin position="26"/>
        <end position="150"/>
    </location>
</feature>
<dbReference type="RefSeq" id="WP_080036311.1">
    <property type="nucleotide sequence ID" value="NZ_CP017717.1"/>
</dbReference>
<protein>
    <recommendedName>
        <fullName evidence="2">LTD domain-containing protein</fullName>
    </recommendedName>
</protein>
<organism evidence="3 4">
    <name type="scientific">[Actinomadura] parvosata subsp. kistnae</name>
    <dbReference type="NCBI Taxonomy" id="1909395"/>
    <lineage>
        <taxon>Bacteria</taxon>
        <taxon>Bacillati</taxon>
        <taxon>Actinomycetota</taxon>
        <taxon>Actinomycetes</taxon>
        <taxon>Streptosporangiales</taxon>
        <taxon>Streptosporangiaceae</taxon>
        <taxon>Nonomuraea</taxon>
    </lineage>
</organism>
<dbReference type="KEGG" id="noa:BKM31_00850"/>
<evidence type="ECO:0000313" key="3">
    <source>
        <dbReference type="EMBL" id="AQZ60252.1"/>
    </source>
</evidence>
<keyword evidence="4" id="KW-1185">Reference proteome</keyword>
<dbReference type="EMBL" id="CP017717">
    <property type="protein sequence ID" value="AQZ60252.1"/>
    <property type="molecule type" value="Genomic_DNA"/>
</dbReference>
<gene>
    <name evidence="3" type="ORF">BKM31_00850</name>
</gene>
<proteinExistence type="predicted"/>
<dbReference type="STRING" id="1909395.BKM31_00850"/>
<dbReference type="Proteomes" id="UP000190797">
    <property type="component" value="Chromosome"/>
</dbReference>
<dbReference type="PROSITE" id="PS51841">
    <property type="entry name" value="LTD"/>
    <property type="match status" value="1"/>
</dbReference>
<dbReference type="Pfam" id="PF00932">
    <property type="entry name" value="LTD"/>
    <property type="match status" value="1"/>
</dbReference>
<dbReference type="OrthoDB" id="3828227at2"/>
<dbReference type="AlphaFoldDB" id="A0A1U9ZQN0"/>
<feature type="domain" description="LTD" evidence="2">
    <location>
        <begin position="19"/>
        <end position="143"/>
    </location>
</feature>
<keyword evidence="1" id="KW-0732">Signal</keyword>
<sequence length="150" mass="15990">MRLASTLAALLATAATLGTALPAQAAAPALQIVKISYDSPGADRRSNSSLNAEYIILLNTTGKAVALEGWSVRDKTGYTYEFGADVLLGAKKRITLRTGQGSDGSGSVYWNRKQYVWNNDQDTAYVLNRSGKLVDSCSYKARSTSASVTC</sequence>